<keyword evidence="4 13" id="KW-0812">Transmembrane</keyword>
<accession>A0ABD1KXE8</accession>
<keyword evidence="7 13" id="KW-1133">Transmembrane helix</keyword>
<evidence type="ECO:0000256" key="4">
    <source>
        <dbReference type="ARBA" id="ARBA00022692"/>
    </source>
</evidence>
<evidence type="ECO:0000256" key="10">
    <source>
        <dbReference type="ARBA" id="ARBA00023170"/>
    </source>
</evidence>
<feature type="domain" description="TNFR-Cys" evidence="15">
    <location>
        <begin position="24"/>
        <end position="58"/>
    </location>
</feature>
<organism evidence="16 17">
    <name type="scientific">Coilia grayii</name>
    <name type="common">Gray's grenadier anchovy</name>
    <dbReference type="NCBI Taxonomy" id="363190"/>
    <lineage>
        <taxon>Eukaryota</taxon>
        <taxon>Metazoa</taxon>
        <taxon>Chordata</taxon>
        <taxon>Craniata</taxon>
        <taxon>Vertebrata</taxon>
        <taxon>Euteleostomi</taxon>
        <taxon>Actinopterygii</taxon>
        <taxon>Neopterygii</taxon>
        <taxon>Teleostei</taxon>
        <taxon>Clupei</taxon>
        <taxon>Clupeiformes</taxon>
        <taxon>Clupeoidei</taxon>
        <taxon>Engraulidae</taxon>
        <taxon>Coilinae</taxon>
        <taxon>Coilia</taxon>
    </lineage>
</organism>
<dbReference type="Proteomes" id="UP001591681">
    <property type="component" value="Unassembled WGS sequence"/>
</dbReference>
<evidence type="ECO:0000313" key="16">
    <source>
        <dbReference type="EMBL" id="KAL2103398.1"/>
    </source>
</evidence>
<evidence type="ECO:0000256" key="3">
    <source>
        <dbReference type="ARBA" id="ARBA00022581"/>
    </source>
</evidence>
<dbReference type="Pfam" id="PF00020">
    <property type="entry name" value="TNFR_c6"/>
    <property type="match status" value="2"/>
</dbReference>
<evidence type="ECO:0000313" key="17">
    <source>
        <dbReference type="Proteomes" id="UP001591681"/>
    </source>
</evidence>
<evidence type="ECO:0000259" key="15">
    <source>
        <dbReference type="PROSITE" id="PS50050"/>
    </source>
</evidence>
<feature type="repeat" description="TNFR-Cys" evidence="12">
    <location>
        <begin position="60"/>
        <end position="102"/>
    </location>
</feature>
<keyword evidence="6" id="KW-0677">Repeat</keyword>
<keyword evidence="3" id="KW-0945">Host-virus interaction</keyword>
<dbReference type="PANTHER" id="PTHR46838:SF1">
    <property type="entry name" value="TUMOR NECROSIS FACTOR RECEPTOR SUPERFAMILY MEMBER 14"/>
    <property type="match status" value="1"/>
</dbReference>
<dbReference type="SMART" id="SM00208">
    <property type="entry name" value="TNFR"/>
    <property type="match status" value="4"/>
</dbReference>
<keyword evidence="11" id="KW-0325">Glycoprotein</keyword>
<comment type="caution">
    <text evidence="12">Lacks conserved residue(s) required for the propagation of feature annotation.</text>
</comment>
<feature type="chain" id="PRO_5044813066" description="TNFR-Cys domain-containing protein" evidence="14">
    <location>
        <begin position="19"/>
        <end position="233"/>
    </location>
</feature>
<feature type="disulfide bond" evidence="12">
    <location>
        <begin position="40"/>
        <end position="58"/>
    </location>
</feature>
<evidence type="ECO:0000256" key="11">
    <source>
        <dbReference type="ARBA" id="ARBA00023180"/>
    </source>
</evidence>
<keyword evidence="5 14" id="KW-0732">Signal</keyword>
<dbReference type="FunFam" id="2.10.50.10:FF:000007">
    <property type="entry name" value="TNF receptor superfamily member 14"/>
    <property type="match status" value="1"/>
</dbReference>
<dbReference type="GO" id="GO:0005886">
    <property type="term" value="C:plasma membrane"/>
    <property type="evidence" value="ECO:0007669"/>
    <property type="project" value="UniProtKB-ARBA"/>
</dbReference>
<evidence type="ECO:0000256" key="8">
    <source>
        <dbReference type="ARBA" id="ARBA00023136"/>
    </source>
</evidence>
<feature type="disulfide bond" evidence="12">
    <location>
        <begin position="61"/>
        <end position="76"/>
    </location>
</feature>
<evidence type="ECO:0000256" key="9">
    <source>
        <dbReference type="ARBA" id="ARBA00023157"/>
    </source>
</evidence>
<dbReference type="PRINTS" id="PR01680">
    <property type="entry name" value="TNFACTORR6"/>
</dbReference>
<feature type="domain" description="TNFR-Cys" evidence="15">
    <location>
        <begin position="60"/>
        <end position="102"/>
    </location>
</feature>
<dbReference type="PROSITE" id="PS50050">
    <property type="entry name" value="TNFR_NGFR_2"/>
    <property type="match status" value="2"/>
</dbReference>
<dbReference type="PANTHER" id="PTHR46838">
    <property type="entry name" value="TUMOR NECROSIS FACTOR RECEPTOR SUPERFAMILY MEMBER 14"/>
    <property type="match status" value="1"/>
</dbReference>
<feature type="transmembrane region" description="Helical" evidence="13">
    <location>
        <begin position="188"/>
        <end position="212"/>
    </location>
</feature>
<sequence>MFLPAIIGVVMFLPGGRGICFGLTCTPAEYEVKEECCPMCNPGYYVYRHCTEDTSTTCAPCPASTYTDAHSGLEACRRCTVCDSSAGLRVKRECSSTSDTLCEPLEGHYCTDPIQDGCRGAVEHTKCKPGQSIKQTGTTYTDTVCIDCDSKTFSDGTFTTCKPHTQCELGYYITKEGTSSSDTECQMLLVPVMIAVTLLVVILVVTAVTVTAKVRIRRRGKRYFHFDQPFSLY</sequence>
<feature type="signal peptide" evidence="14">
    <location>
        <begin position="1"/>
        <end position="18"/>
    </location>
</feature>
<keyword evidence="8 13" id="KW-0472">Membrane</keyword>
<keyword evidence="9 12" id="KW-1015">Disulfide bond</keyword>
<dbReference type="InterPro" id="IPR008063">
    <property type="entry name" value="Fas_rcpt"/>
</dbReference>
<evidence type="ECO:0000256" key="6">
    <source>
        <dbReference type="ARBA" id="ARBA00022737"/>
    </source>
</evidence>
<comment type="subcellular location">
    <subcellularLocation>
        <location evidence="1">Membrane</location>
        <topology evidence="1">Single-pass type I membrane protein</topology>
    </subcellularLocation>
</comment>
<evidence type="ECO:0000256" key="13">
    <source>
        <dbReference type="SAM" id="Phobius"/>
    </source>
</evidence>
<dbReference type="Gene3D" id="2.10.50.10">
    <property type="entry name" value="Tumor Necrosis Factor Receptor, subunit A, domain 2"/>
    <property type="match status" value="4"/>
</dbReference>
<feature type="disulfide bond" evidence="12">
    <location>
        <begin position="37"/>
        <end position="50"/>
    </location>
</feature>
<evidence type="ECO:0000256" key="5">
    <source>
        <dbReference type="ARBA" id="ARBA00022729"/>
    </source>
</evidence>
<evidence type="ECO:0000256" key="14">
    <source>
        <dbReference type="SAM" id="SignalP"/>
    </source>
</evidence>
<dbReference type="AlphaFoldDB" id="A0ABD1KXE8"/>
<keyword evidence="17" id="KW-1185">Reference proteome</keyword>
<evidence type="ECO:0000256" key="12">
    <source>
        <dbReference type="PROSITE-ProRule" id="PRU00206"/>
    </source>
</evidence>
<dbReference type="CDD" id="cd13405">
    <property type="entry name" value="TNFRSF14_teleost"/>
    <property type="match status" value="1"/>
</dbReference>
<keyword evidence="10" id="KW-0675">Receptor</keyword>
<comment type="caution">
    <text evidence="16">The sequence shown here is derived from an EMBL/GenBank/DDBJ whole genome shotgun (WGS) entry which is preliminary data.</text>
</comment>
<dbReference type="InterPro" id="IPR001368">
    <property type="entry name" value="TNFR/NGFR_Cys_rich_reg"/>
</dbReference>
<dbReference type="SMART" id="SM01411">
    <property type="entry name" value="Ephrin_rec_like"/>
    <property type="match status" value="2"/>
</dbReference>
<dbReference type="FunFam" id="2.10.50.10:FF:000009">
    <property type="entry name" value="Tumor necrosis factor receptor superfamily member 14"/>
    <property type="match status" value="1"/>
</dbReference>
<proteinExistence type="predicted"/>
<reference evidence="16 17" key="1">
    <citation type="submission" date="2024-09" db="EMBL/GenBank/DDBJ databases">
        <title>A chromosome-level genome assembly of Gray's grenadier anchovy, Coilia grayii.</title>
        <authorList>
            <person name="Fu Z."/>
        </authorList>
    </citation>
    <scope>NUCLEOTIDE SEQUENCE [LARGE SCALE GENOMIC DNA]</scope>
    <source>
        <strain evidence="16">G4</strain>
        <tissue evidence="16">Muscle</tissue>
    </source>
</reference>
<evidence type="ECO:0000256" key="2">
    <source>
        <dbReference type="ARBA" id="ARBA00022553"/>
    </source>
</evidence>
<dbReference type="PROSITE" id="PS00652">
    <property type="entry name" value="TNFR_NGFR_1"/>
    <property type="match status" value="2"/>
</dbReference>
<feature type="repeat" description="TNFR-Cys" evidence="12">
    <location>
        <begin position="24"/>
        <end position="58"/>
    </location>
</feature>
<gene>
    <name evidence="16" type="ORF">ACEWY4_000266</name>
</gene>
<dbReference type="EMBL" id="JBHFQA010000001">
    <property type="protein sequence ID" value="KAL2103398.1"/>
    <property type="molecule type" value="Genomic_DNA"/>
</dbReference>
<evidence type="ECO:0000256" key="1">
    <source>
        <dbReference type="ARBA" id="ARBA00004479"/>
    </source>
</evidence>
<protein>
    <recommendedName>
        <fullName evidence="15">TNFR-Cys domain-containing protein</fullName>
    </recommendedName>
</protein>
<evidence type="ECO:0000256" key="7">
    <source>
        <dbReference type="ARBA" id="ARBA00022989"/>
    </source>
</evidence>
<keyword evidence="2" id="KW-0597">Phosphoprotein</keyword>
<name>A0ABD1KXE8_9TELE</name>
<dbReference type="SUPFAM" id="SSF57586">
    <property type="entry name" value="TNF receptor-like"/>
    <property type="match status" value="2"/>
</dbReference>